<dbReference type="SUPFAM" id="SSF53335">
    <property type="entry name" value="S-adenosyl-L-methionine-dependent methyltransferases"/>
    <property type="match status" value="1"/>
</dbReference>
<comment type="similarity">
    <text evidence="1">Belongs to the methyltransferase superfamily.</text>
</comment>
<dbReference type="InterPro" id="IPR025714">
    <property type="entry name" value="Methyltranfer_dom"/>
</dbReference>
<evidence type="ECO:0000313" key="12">
    <source>
        <dbReference type="Ensembl" id="ENSLLEP00000010579.1"/>
    </source>
</evidence>
<keyword evidence="13" id="KW-1185">Reference proteome</keyword>
<evidence type="ECO:0000256" key="6">
    <source>
        <dbReference type="ARBA" id="ARBA00048653"/>
    </source>
</evidence>
<evidence type="ECO:0000313" key="13">
    <source>
        <dbReference type="Proteomes" id="UP000694569"/>
    </source>
</evidence>
<dbReference type="PANTHER" id="PTHR12176">
    <property type="entry name" value="SAM-DEPENDENT METHYLTRANSFERASE SUPERFAMILY PROTEIN"/>
    <property type="match status" value="1"/>
</dbReference>
<evidence type="ECO:0000256" key="5">
    <source>
        <dbReference type="ARBA" id="ARBA00022691"/>
    </source>
</evidence>
<evidence type="ECO:0000256" key="10">
    <source>
        <dbReference type="ARBA" id="ARBA00067848"/>
    </source>
</evidence>
<name>A0A8C5PAS9_9ANUR</name>
<dbReference type="InterPro" id="IPR029063">
    <property type="entry name" value="SAM-dependent_MTases_sf"/>
</dbReference>
<gene>
    <name evidence="12" type="primary">EEF1AKMT4</name>
</gene>
<accession>A0A8C5PAS9</accession>
<feature type="domain" description="Methyltransferase" evidence="11">
    <location>
        <begin position="41"/>
        <end position="167"/>
    </location>
</feature>
<evidence type="ECO:0000256" key="3">
    <source>
        <dbReference type="ARBA" id="ARBA00022603"/>
    </source>
</evidence>
<dbReference type="Ensembl" id="ENSLLET00000010991.1">
    <property type="protein sequence ID" value="ENSLLEP00000010579.1"/>
    <property type="gene ID" value="ENSLLEG00000006753.1"/>
</dbReference>
<comment type="function">
    <text evidence="9">Protein-lysine methyltransferase that efficiently catalyzes three successive methylations on 'Lys-36' in eukaryotic translation elongation factor 1 alpha (EEF1A1 or EEF1A2).</text>
</comment>
<reference evidence="12" key="2">
    <citation type="submission" date="2025-09" db="UniProtKB">
        <authorList>
            <consortium name="Ensembl"/>
        </authorList>
    </citation>
    <scope>IDENTIFICATION</scope>
</reference>
<comment type="catalytic activity">
    <reaction evidence="8">
        <text>N(6),N(6)-dimethyl-L-lysyl-[protein] + S-adenosyl-L-methionine = N(6),N(6),N(6)-trimethyl-L-lysyl-[protein] + S-adenosyl-L-homocysteine + H(+)</text>
        <dbReference type="Rhea" id="RHEA:54200"/>
        <dbReference type="Rhea" id="RHEA-COMP:13826"/>
        <dbReference type="Rhea" id="RHEA-COMP:13827"/>
        <dbReference type="ChEBI" id="CHEBI:15378"/>
        <dbReference type="ChEBI" id="CHEBI:57856"/>
        <dbReference type="ChEBI" id="CHEBI:59789"/>
        <dbReference type="ChEBI" id="CHEBI:61961"/>
        <dbReference type="ChEBI" id="CHEBI:61976"/>
    </reaction>
</comment>
<dbReference type="InterPro" id="IPR051419">
    <property type="entry name" value="Lys/N-term_MeTrsfase_sf"/>
</dbReference>
<dbReference type="OrthoDB" id="411785at2759"/>
<dbReference type="Gene3D" id="3.40.50.150">
    <property type="entry name" value="Vaccinia Virus protein VP39"/>
    <property type="match status" value="1"/>
</dbReference>
<dbReference type="GO" id="GO:0032259">
    <property type="term" value="P:methylation"/>
    <property type="evidence" value="ECO:0007669"/>
    <property type="project" value="UniProtKB-KW"/>
</dbReference>
<evidence type="ECO:0000256" key="9">
    <source>
        <dbReference type="ARBA" id="ARBA00059299"/>
    </source>
</evidence>
<sequence>MYREQGYWDARYKEEQDQAEKYDWFGSYRDFRDLVRRQIKPGARGLVLGCGTSSLSADLHTDGVHPIVSIDYSTVCIEEMVEKHAGVPDMRWLVMDARQLDFPDESFDLVIEKGTLDALMVGEKDPWRVTPETIAVVDQVLNEVSMVLSPHGCFISVTFSPPHFRARHYAQPRYEWSVSCDTYGRDFHYFLYTMHKGQILTERDLERGRSLHAPYIIPEKLPTLTETDDEEFLRNIDI</sequence>
<keyword evidence="2" id="KW-0597">Phosphoprotein</keyword>
<keyword evidence="5" id="KW-0949">S-adenosyl-L-methionine</keyword>
<dbReference type="GeneTree" id="ENSGT00940000164140"/>
<protein>
    <recommendedName>
        <fullName evidence="10">EEF1A lysine methyltransferase 4</fullName>
    </recommendedName>
</protein>
<evidence type="ECO:0000256" key="2">
    <source>
        <dbReference type="ARBA" id="ARBA00022553"/>
    </source>
</evidence>
<dbReference type="GO" id="GO:0008168">
    <property type="term" value="F:methyltransferase activity"/>
    <property type="evidence" value="ECO:0007669"/>
    <property type="project" value="UniProtKB-KW"/>
</dbReference>
<proteinExistence type="inferred from homology"/>
<comment type="catalytic activity">
    <reaction evidence="7">
        <text>L-lysyl-[protein] + S-adenosyl-L-methionine = N(6)-methyl-L-lysyl-[protein] + S-adenosyl-L-homocysteine + H(+)</text>
        <dbReference type="Rhea" id="RHEA:51736"/>
        <dbReference type="Rhea" id="RHEA-COMP:9752"/>
        <dbReference type="Rhea" id="RHEA-COMP:13053"/>
        <dbReference type="ChEBI" id="CHEBI:15378"/>
        <dbReference type="ChEBI" id="CHEBI:29969"/>
        <dbReference type="ChEBI" id="CHEBI:57856"/>
        <dbReference type="ChEBI" id="CHEBI:59789"/>
        <dbReference type="ChEBI" id="CHEBI:61929"/>
    </reaction>
</comment>
<evidence type="ECO:0000256" key="4">
    <source>
        <dbReference type="ARBA" id="ARBA00022679"/>
    </source>
</evidence>
<dbReference type="Pfam" id="PF13847">
    <property type="entry name" value="Methyltransf_31"/>
    <property type="match status" value="1"/>
</dbReference>
<organism evidence="12 13">
    <name type="scientific">Leptobrachium leishanense</name>
    <name type="common">Leishan spiny toad</name>
    <dbReference type="NCBI Taxonomy" id="445787"/>
    <lineage>
        <taxon>Eukaryota</taxon>
        <taxon>Metazoa</taxon>
        <taxon>Chordata</taxon>
        <taxon>Craniata</taxon>
        <taxon>Vertebrata</taxon>
        <taxon>Euteleostomi</taxon>
        <taxon>Amphibia</taxon>
        <taxon>Batrachia</taxon>
        <taxon>Anura</taxon>
        <taxon>Pelobatoidea</taxon>
        <taxon>Megophryidae</taxon>
        <taxon>Leptobrachium</taxon>
    </lineage>
</organism>
<evidence type="ECO:0000259" key="11">
    <source>
        <dbReference type="Pfam" id="PF13847"/>
    </source>
</evidence>
<dbReference type="FunFam" id="3.40.50.150:FF:000111">
    <property type="entry name" value="EEF1A lysine methyltransferase 4"/>
    <property type="match status" value="1"/>
</dbReference>
<evidence type="ECO:0000256" key="7">
    <source>
        <dbReference type="ARBA" id="ARBA00048985"/>
    </source>
</evidence>
<reference evidence="12" key="1">
    <citation type="submission" date="2025-08" db="UniProtKB">
        <authorList>
            <consortium name="Ensembl"/>
        </authorList>
    </citation>
    <scope>IDENTIFICATION</scope>
</reference>
<evidence type="ECO:0000256" key="8">
    <source>
        <dbReference type="ARBA" id="ARBA00052410"/>
    </source>
</evidence>
<keyword evidence="3" id="KW-0489">Methyltransferase</keyword>
<dbReference type="CDD" id="cd02440">
    <property type="entry name" value="AdoMet_MTases"/>
    <property type="match status" value="1"/>
</dbReference>
<evidence type="ECO:0000256" key="1">
    <source>
        <dbReference type="ARBA" id="ARBA00008361"/>
    </source>
</evidence>
<dbReference type="Proteomes" id="UP000694569">
    <property type="component" value="Unplaced"/>
</dbReference>
<comment type="catalytic activity">
    <reaction evidence="6">
        <text>N(6)-methyl-L-lysyl-[protein] + S-adenosyl-L-methionine = N(6),N(6)-dimethyl-L-lysyl-[protein] + S-adenosyl-L-homocysteine + H(+)</text>
        <dbReference type="Rhea" id="RHEA:54196"/>
        <dbReference type="Rhea" id="RHEA-COMP:13053"/>
        <dbReference type="Rhea" id="RHEA-COMP:13827"/>
        <dbReference type="ChEBI" id="CHEBI:15378"/>
        <dbReference type="ChEBI" id="CHEBI:57856"/>
        <dbReference type="ChEBI" id="CHEBI:59789"/>
        <dbReference type="ChEBI" id="CHEBI:61929"/>
        <dbReference type="ChEBI" id="CHEBI:61976"/>
    </reaction>
</comment>
<dbReference type="AlphaFoldDB" id="A0A8C5PAS9"/>
<dbReference type="PANTHER" id="PTHR12176:SF80">
    <property type="entry name" value="EEF1A LYSINE METHYLTRANSFERASE 4"/>
    <property type="match status" value="1"/>
</dbReference>
<keyword evidence="4" id="KW-0808">Transferase</keyword>